<reference evidence="2" key="1">
    <citation type="submission" date="2021-11" db="EMBL/GenBank/DDBJ databases">
        <authorList>
            <person name="Rodrigo-Torres L."/>
            <person name="Arahal R. D."/>
            <person name="Lucena T."/>
        </authorList>
    </citation>
    <scope>NUCLEOTIDE SEQUENCE</scope>
    <source>
        <strain evidence="2">CECT 7929</strain>
    </source>
</reference>
<evidence type="ECO:0000313" key="3">
    <source>
        <dbReference type="Proteomes" id="UP000838672"/>
    </source>
</evidence>
<dbReference type="Pfam" id="PF09836">
    <property type="entry name" value="DUF2063"/>
    <property type="match status" value="1"/>
</dbReference>
<name>A0ABN8DXE4_9VIBR</name>
<dbReference type="Proteomes" id="UP000838672">
    <property type="component" value="Unassembled WGS sequence"/>
</dbReference>
<protein>
    <recommendedName>
        <fullName evidence="1">Putative DNA-binding domain-containing protein</fullName>
    </recommendedName>
</protein>
<dbReference type="InterPro" id="IPR018640">
    <property type="entry name" value="DUF2063"/>
</dbReference>
<accession>A0ABN8DXE4</accession>
<evidence type="ECO:0000259" key="1">
    <source>
        <dbReference type="Pfam" id="PF09836"/>
    </source>
</evidence>
<gene>
    <name evidence="2" type="ORF">VST7929_02677</name>
</gene>
<feature type="domain" description="Putative DNA-binding" evidence="1">
    <location>
        <begin position="9"/>
        <end position="98"/>
    </location>
</feature>
<evidence type="ECO:0000313" key="2">
    <source>
        <dbReference type="EMBL" id="CAH0534727.1"/>
    </source>
</evidence>
<sequence length="262" mass="29474">MSQPPSLRELQRQFARSQHYQSHQLNDWIQSQSFSADDKLQLYRNNYIISLQDVLAATYPCTQALIGEAGFASVGRHHILHHPLQVGDVSDYGEGMAATIASLPNLVEQAPYLVDMATLEWKIDCCNRSSPHDARLHQRAMHRFAQWQWPDIQLHPNRSIQTLVSEFAVVDLWQAIREQTPVEQVNLAQGQSVALLHRQDGIHFLPLSNPARLLIEACQRGTSLGNIDAALCLDGLAECMKLGLFSDLTLQYKDHSHANPPS</sequence>
<organism evidence="2 3">
    <name type="scientific">Vibrio stylophorae</name>
    <dbReference type="NCBI Taxonomy" id="659351"/>
    <lineage>
        <taxon>Bacteria</taxon>
        <taxon>Pseudomonadati</taxon>
        <taxon>Pseudomonadota</taxon>
        <taxon>Gammaproteobacteria</taxon>
        <taxon>Vibrionales</taxon>
        <taxon>Vibrionaceae</taxon>
        <taxon>Vibrio</taxon>
    </lineage>
</organism>
<comment type="caution">
    <text evidence="2">The sequence shown here is derived from an EMBL/GenBank/DDBJ whole genome shotgun (WGS) entry which is preliminary data.</text>
</comment>
<keyword evidence="3" id="KW-1185">Reference proteome</keyword>
<dbReference type="EMBL" id="CAKLDI010000001">
    <property type="protein sequence ID" value="CAH0534727.1"/>
    <property type="molecule type" value="Genomic_DNA"/>
</dbReference>
<dbReference type="RefSeq" id="WP_237467757.1">
    <property type="nucleotide sequence ID" value="NZ_CAKLDI010000001.1"/>
</dbReference>
<proteinExistence type="predicted"/>